<dbReference type="InterPro" id="IPR008599">
    <property type="entry name" value="Diacid_rec"/>
</dbReference>
<accession>A0A0H2YTS2</accession>
<dbReference type="InterPro" id="IPR051448">
    <property type="entry name" value="CdaR-like_regulators"/>
</dbReference>
<gene>
    <name evidence="3" type="ordered locus">CPF_0851</name>
</gene>
<dbReference type="eggNOG" id="COG3835">
    <property type="taxonomic scope" value="Bacteria"/>
</dbReference>
<dbReference type="PANTHER" id="PTHR33744">
    <property type="entry name" value="CARBOHYDRATE DIACID REGULATOR"/>
    <property type="match status" value="1"/>
</dbReference>
<sequence>MLNRELAQNIVNKMMEVIPYNVNIMNHKGVIIGSGDSSRIGMIHNGALEALRVKKVVEISKDGDKVKSGVNSPIFFREKAIGVIGITGNPKNVRQFTQLVTVTAELLINQEYTLNKHIVKERLKEEFIYEWLYSKEAYDLEFIQRGANVGIDISLDRIILVLEFQKDQFKEIIKKIKRFIKEDEYYINLTSNRIVVILLDNNLLFKRLKELKEIMSDTNSKIGLSSKHKIISKSMNEAVEAVDIGSKLYKNEFFYDYKKVKVFSYLDNFLDEEDWKIIKNKILEENMGEELLETFISYMKHSGERKKTAESLHIHRNTLNYRLERIEEITGLSFDNYLDLFQFLIAYIVSQLK</sequence>
<dbReference type="InterPro" id="IPR042070">
    <property type="entry name" value="PucR_C-HTH_sf"/>
</dbReference>
<evidence type="ECO:0000313" key="4">
    <source>
        <dbReference type="Proteomes" id="UP000001823"/>
    </source>
</evidence>
<dbReference type="HOGENOM" id="CLU_043769_1_1_9"/>
<protein>
    <submittedName>
        <fullName evidence="3">Carbohydrate diacid regulator</fullName>
    </submittedName>
</protein>
<dbReference type="Pfam" id="PF05651">
    <property type="entry name" value="Diacid_rec"/>
    <property type="match status" value="1"/>
</dbReference>
<dbReference type="Gene3D" id="1.10.10.2840">
    <property type="entry name" value="PucR C-terminal helix-turn-helix domain"/>
    <property type="match status" value="1"/>
</dbReference>
<feature type="domain" description="PucR C-terminal helix-turn-helix" evidence="2">
    <location>
        <begin position="291"/>
        <end position="347"/>
    </location>
</feature>
<dbReference type="AlphaFoldDB" id="A0A0H2YTS2"/>
<dbReference type="InterPro" id="IPR025736">
    <property type="entry name" value="PucR_C-HTH_dom"/>
</dbReference>
<name>A0A0H2YTS2_CLOP1</name>
<reference evidence="3 4" key="1">
    <citation type="journal article" date="2006" name="Genome Res.">
        <title>Skewed genomic variability in strains of the toxigenic bacterial pathogen, Clostridium perfringens.</title>
        <authorList>
            <person name="Myers G.S."/>
            <person name="Rasko D.A."/>
            <person name="Cheung J.K."/>
            <person name="Ravel J."/>
            <person name="Seshadri R."/>
            <person name="Deboy R.T."/>
            <person name="Ren Q."/>
            <person name="Varga J."/>
            <person name="Awad M.M."/>
            <person name="Brinkac L.M."/>
            <person name="Daugherty S.C."/>
            <person name="Haft D.H."/>
            <person name="Dodson R.J."/>
            <person name="Madupu R."/>
            <person name="Nelson W.C."/>
            <person name="Rosovitz M.J."/>
            <person name="Sullivan S.A."/>
            <person name="Khouri H."/>
            <person name="Dimitrov G.I."/>
            <person name="Watkins K.L."/>
            <person name="Mulligan S."/>
            <person name="Benton J."/>
            <person name="Radune D."/>
            <person name="Fisher D.J."/>
            <person name="Atkins H.S."/>
            <person name="Hiscox T."/>
            <person name="Jost B.H."/>
            <person name="Billington S.J."/>
            <person name="Songer J.G."/>
            <person name="McClane B.A."/>
            <person name="Titball R.W."/>
            <person name="Rood J.I."/>
            <person name="Melville S.B."/>
            <person name="Paulsen I.T."/>
        </authorList>
    </citation>
    <scope>NUCLEOTIDE SEQUENCE [LARGE SCALE GENOMIC DNA]</scope>
    <source>
        <strain evidence="4">ATCC 13124 / DSM 756 / JCM 1290 / NCIMB 6125 / NCTC 8237 / S 107 / Type A</strain>
    </source>
</reference>
<feature type="domain" description="Putative sugar diacid recognition" evidence="1">
    <location>
        <begin position="2"/>
        <end position="131"/>
    </location>
</feature>
<dbReference type="Proteomes" id="UP000001823">
    <property type="component" value="Chromosome"/>
</dbReference>
<evidence type="ECO:0000313" key="3">
    <source>
        <dbReference type="EMBL" id="ABG84436.1"/>
    </source>
</evidence>
<dbReference type="KEGG" id="cpf:CPF_0851"/>
<dbReference type="PaxDb" id="195103-CPF_0851"/>
<dbReference type="EMBL" id="CP000246">
    <property type="protein sequence ID" value="ABG84436.1"/>
    <property type="molecule type" value="Genomic_DNA"/>
</dbReference>
<dbReference type="RefSeq" id="WP_003449241.1">
    <property type="nucleotide sequence ID" value="NC_008261.1"/>
</dbReference>
<dbReference type="Pfam" id="PF13556">
    <property type="entry name" value="HTH_30"/>
    <property type="match status" value="1"/>
</dbReference>
<dbReference type="STRING" id="195103.CPF_0851"/>
<keyword evidence="4" id="KW-1185">Reference proteome</keyword>
<evidence type="ECO:0000259" key="1">
    <source>
        <dbReference type="Pfam" id="PF05651"/>
    </source>
</evidence>
<evidence type="ECO:0000259" key="2">
    <source>
        <dbReference type="Pfam" id="PF13556"/>
    </source>
</evidence>
<dbReference type="PANTHER" id="PTHR33744:SF15">
    <property type="entry name" value="CARBOHYDRATE DIACID REGULATOR"/>
    <property type="match status" value="1"/>
</dbReference>
<organism evidence="3 4">
    <name type="scientific">Clostridium perfringens (strain ATCC 13124 / DSM 756 / JCM 1290 / NCIMB 6125 / NCTC 8237 / Type A)</name>
    <dbReference type="NCBI Taxonomy" id="195103"/>
    <lineage>
        <taxon>Bacteria</taxon>
        <taxon>Bacillati</taxon>
        <taxon>Bacillota</taxon>
        <taxon>Clostridia</taxon>
        <taxon>Eubacteriales</taxon>
        <taxon>Clostridiaceae</taxon>
        <taxon>Clostridium</taxon>
    </lineage>
</organism>
<proteinExistence type="predicted"/>